<dbReference type="RefSeq" id="WP_096583024.1">
    <property type="nucleotide sequence ID" value="NZ_CAWNJS010000001.1"/>
</dbReference>
<keyword evidence="3" id="KW-1185">Reference proteome</keyword>
<evidence type="ECO:0000313" key="3">
    <source>
        <dbReference type="Proteomes" id="UP000218785"/>
    </source>
</evidence>
<gene>
    <name evidence="2" type="ORF">NIES37_66630</name>
</gene>
<accession>A0A1Z4NAB5</accession>
<feature type="region of interest" description="Disordered" evidence="1">
    <location>
        <begin position="1"/>
        <end position="20"/>
    </location>
</feature>
<name>A0A1Z4NAB5_9CYAN</name>
<evidence type="ECO:0000313" key="2">
    <source>
        <dbReference type="EMBL" id="BAZ02650.1"/>
    </source>
</evidence>
<reference evidence="2 3" key="1">
    <citation type="submission" date="2017-06" db="EMBL/GenBank/DDBJ databases">
        <title>Genome sequencing of cyanobaciteial culture collection at National Institute for Environmental Studies (NIES).</title>
        <authorList>
            <person name="Hirose Y."/>
            <person name="Shimura Y."/>
            <person name="Fujisawa T."/>
            <person name="Nakamura Y."/>
            <person name="Kawachi M."/>
        </authorList>
    </citation>
    <scope>NUCLEOTIDE SEQUENCE [LARGE SCALE GENOMIC DNA]</scope>
    <source>
        <strain evidence="2 3">NIES-37</strain>
    </source>
</reference>
<dbReference type="Proteomes" id="UP000218785">
    <property type="component" value="Chromosome"/>
</dbReference>
<protein>
    <submittedName>
        <fullName evidence="2">KAP P-loop domain-containing protein</fullName>
    </submittedName>
</protein>
<sequence length="81" mass="9268">MLETTTDSENKSDANQKFPDGTSKIRVFMEQLDDYLQAEISLNDVSVIVEALTKFYGMFDLRNDVIIKRIISHISNQLNAQ</sequence>
<dbReference type="KEGG" id="ttq:NIES37_66630"/>
<evidence type="ECO:0000256" key="1">
    <source>
        <dbReference type="SAM" id="MobiDB-lite"/>
    </source>
</evidence>
<proteinExistence type="predicted"/>
<organism evidence="2 3">
    <name type="scientific">Tolypothrix tenuis PCC 7101</name>
    <dbReference type="NCBI Taxonomy" id="231146"/>
    <lineage>
        <taxon>Bacteria</taxon>
        <taxon>Bacillati</taxon>
        <taxon>Cyanobacteriota</taxon>
        <taxon>Cyanophyceae</taxon>
        <taxon>Nostocales</taxon>
        <taxon>Tolypothrichaceae</taxon>
        <taxon>Tolypothrix</taxon>
    </lineage>
</organism>
<dbReference type="AlphaFoldDB" id="A0A1Z4NAB5"/>
<dbReference type="EMBL" id="AP018248">
    <property type="protein sequence ID" value="BAZ02650.1"/>
    <property type="molecule type" value="Genomic_DNA"/>
</dbReference>